<dbReference type="GO" id="GO:0016020">
    <property type="term" value="C:membrane"/>
    <property type="evidence" value="ECO:0007669"/>
    <property type="project" value="UniProtKB-SubCell"/>
</dbReference>
<dbReference type="Pfam" id="PF21555">
    <property type="entry name" value="CCC_C_1st_pro"/>
    <property type="match status" value="1"/>
</dbReference>
<keyword evidence="4 5" id="KW-0472">Membrane</keyword>
<keyword evidence="10" id="KW-1185">Reference proteome</keyword>
<feature type="transmembrane region" description="Helical" evidence="5">
    <location>
        <begin position="84"/>
        <end position="109"/>
    </location>
</feature>
<dbReference type="STRING" id="1121316.SAMN02745207_00397"/>
<dbReference type="InterPro" id="IPR004842">
    <property type="entry name" value="SLC12A_fam"/>
</dbReference>
<feature type="transmembrane region" description="Helical" evidence="5">
    <location>
        <begin position="12"/>
        <end position="34"/>
    </location>
</feature>
<dbReference type="Pfam" id="PF21554">
    <property type="entry name" value="CCC_C_2nd_pro"/>
    <property type="match status" value="1"/>
</dbReference>
<evidence type="ECO:0000256" key="1">
    <source>
        <dbReference type="ARBA" id="ARBA00004141"/>
    </source>
</evidence>
<evidence type="ECO:0000259" key="8">
    <source>
        <dbReference type="Pfam" id="PF21555"/>
    </source>
</evidence>
<dbReference type="Proteomes" id="UP000184447">
    <property type="component" value="Unassembled WGS sequence"/>
</dbReference>
<evidence type="ECO:0000256" key="5">
    <source>
        <dbReference type="SAM" id="Phobius"/>
    </source>
</evidence>
<dbReference type="InterPro" id="IPR048752">
    <property type="entry name" value="CCC_C_2nd_subdom"/>
</dbReference>
<dbReference type="PANTHER" id="PTHR11827">
    <property type="entry name" value="SOLUTE CARRIER FAMILY 12, CATION COTRANSPORTERS"/>
    <property type="match status" value="1"/>
</dbReference>
<feature type="transmembrane region" description="Helical" evidence="5">
    <location>
        <begin position="367"/>
        <end position="386"/>
    </location>
</feature>
<proteinExistence type="predicted"/>
<dbReference type="PANTHER" id="PTHR11827:SF72">
    <property type="entry name" value="GH08340P"/>
    <property type="match status" value="1"/>
</dbReference>
<dbReference type="AlphaFoldDB" id="A0A1M5R0M9"/>
<feature type="domain" description="Prokaryotic cation-chloride cotransporter second C-terminal subdomain" evidence="7">
    <location>
        <begin position="583"/>
        <end position="704"/>
    </location>
</feature>
<feature type="transmembrane region" description="Helical" evidence="5">
    <location>
        <begin position="148"/>
        <end position="165"/>
    </location>
</feature>
<feature type="transmembrane region" description="Helical" evidence="5">
    <location>
        <begin position="262"/>
        <end position="283"/>
    </location>
</feature>
<dbReference type="InterPro" id="IPR048753">
    <property type="entry name" value="CCC_C_1st_subdom"/>
</dbReference>
<evidence type="ECO:0000256" key="3">
    <source>
        <dbReference type="ARBA" id="ARBA00022989"/>
    </source>
</evidence>
<feature type="transmembrane region" description="Helical" evidence="5">
    <location>
        <begin position="185"/>
        <end position="204"/>
    </location>
</feature>
<dbReference type="Pfam" id="PF00324">
    <property type="entry name" value="AA_permease"/>
    <property type="match status" value="1"/>
</dbReference>
<accession>A0A1M5R0M9</accession>
<evidence type="ECO:0000259" key="6">
    <source>
        <dbReference type="Pfam" id="PF00324"/>
    </source>
</evidence>
<feature type="domain" description="Amino acid permease/ SLC12A" evidence="6">
    <location>
        <begin position="15"/>
        <end position="417"/>
    </location>
</feature>
<evidence type="ECO:0000259" key="7">
    <source>
        <dbReference type="Pfam" id="PF21554"/>
    </source>
</evidence>
<feature type="transmembrane region" description="Helical" evidence="5">
    <location>
        <begin position="40"/>
        <end position="63"/>
    </location>
</feature>
<feature type="domain" description="Prokaryotic cation-chloride cotransporter first C-terminal subdomain" evidence="8">
    <location>
        <begin position="452"/>
        <end position="578"/>
    </location>
</feature>
<feature type="transmembrane region" description="Helical" evidence="5">
    <location>
        <begin position="216"/>
        <end position="242"/>
    </location>
</feature>
<name>A0A1M5R0M9_9CLOT</name>
<dbReference type="OrthoDB" id="3181223at2"/>
<protein>
    <submittedName>
        <fullName evidence="9">Amino acid transporter</fullName>
    </submittedName>
</protein>
<dbReference type="GO" id="GO:0015377">
    <property type="term" value="F:chloride:monoatomic cation symporter activity"/>
    <property type="evidence" value="ECO:0007669"/>
    <property type="project" value="InterPro"/>
</dbReference>
<feature type="transmembrane region" description="Helical" evidence="5">
    <location>
        <begin position="314"/>
        <end position="331"/>
    </location>
</feature>
<keyword evidence="2 5" id="KW-0812">Transmembrane</keyword>
<keyword evidence="3 5" id="KW-1133">Transmembrane helix</keyword>
<evidence type="ECO:0000256" key="2">
    <source>
        <dbReference type="ARBA" id="ARBA00022692"/>
    </source>
</evidence>
<dbReference type="EMBL" id="FQXM01000002">
    <property type="protein sequence ID" value="SHH19580.1"/>
    <property type="molecule type" value="Genomic_DNA"/>
</dbReference>
<feature type="transmembrane region" description="Helical" evidence="5">
    <location>
        <begin position="337"/>
        <end position="355"/>
    </location>
</feature>
<dbReference type="Gene3D" id="1.20.1740.10">
    <property type="entry name" value="Amino acid/polyamine transporter I"/>
    <property type="match status" value="1"/>
</dbReference>
<evidence type="ECO:0000313" key="10">
    <source>
        <dbReference type="Proteomes" id="UP000184447"/>
    </source>
</evidence>
<gene>
    <name evidence="9" type="ORF">SAMN02745207_00397</name>
</gene>
<evidence type="ECO:0000313" key="9">
    <source>
        <dbReference type="EMBL" id="SHH19580.1"/>
    </source>
</evidence>
<organism evidence="9 10">
    <name type="scientific">Clostridium grantii DSM 8605</name>
    <dbReference type="NCBI Taxonomy" id="1121316"/>
    <lineage>
        <taxon>Bacteria</taxon>
        <taxon>Bacillati</taxon>
        <taxon>Bacillota</taxon>
        <taxon>Clostridia</taxon>
        <taxon>Eubacteriales</taxon>
        <taxon>Clostridiaceae</taxon>
        <taxon>Clostridium</taxon>
    </lineage>
</organism>
<dbReference type="RefSeq" id="WP_073336438.1">
    <property type="nucleotide sequence ID" value="NZ_FQXM01000002.1"/>
</dbReference>
<sequence length="705" mass="78024">MESNNKQGLGTLEGVYIPTVLTILGVIMFLRLGWIVGNTGIIGTLIIIVLAHIITVATTLSMSSMLTNIEIGDGGAYAIVSRSLGLEIGGAIGIPLYLSQALSVAFYITGFTELWASFFDHPTWLVGLIVWGVLTTLSMISAKLAFKIQYFILIAVILSIISFLTGPSMNSGNPVLIGKFAQSGFWESFAIFFPAVTGILAGASMSGELKNPRKSIINGTLAAVLTGFIIYIVVAIIFSMHATENLLLADSSIILQLGRFKILIIAGIMGAVISSALSTLVSAPRTLAALAQNRTVPFSNFFATKASNNEPRNAIIISSLISLAVLLLSNLNSLAELLTLFFLTTYCMINLVVLVEKATGVMSFRPRFNISTFIPIVGLIGCLLAMILINRLFTFITFFVVISIYYILKRKNLVSPWGDVRGGVFTSMAEWAAQKSMYLPYHPRLWKPSIVVPIEKKEDYKKVPRFIRDLINPAGRVYYLTIKEEQNNTQNVSDDMDSTLAPYKEENLFAQQITIYEGDFNRDLKIVLQSLLNVFLPPNTIFFTISEDAERRKKFKELLDSLKDIRRKLGLLCLYTHSKYGFGQEKNINLWLRDKSTNNNLAVLSAIQIMKNWNGSLTLCRVIDSSSDVKQVEKDLHKFIEDARLPINTKIQVMVGSFSELIQKEQTDLNILGMPEQFGEIEKIIKIIPASVLFVADSGLENALV</sequence>
<comment type="subcellular location">
    <subcellularLocation>
        <location evidence="1">Membrane</location>
        <topology evidence="1">Multi-pass membrane protein</topology>
    </subcellularLocation>
</comment>
<dbReference type="InterPro" id="IPR004841">
    <property type="entry name" value="AA-permease/SLC12A_dom"/>
</dbReference>
<evidence type="ECO:0000256" key="4">
    <source>
        <dbReference type="ARBA" id="ARBA00023136"/>
    </source>
</evidence>
<reference evidence="9 10" key="1">
    <citation type="submission" date="2016-11" db="EMBL/GenBank/DDBJ databases">
        <authorList>
            <person name="Jaros S."/>
            <person name="Januszkiewicz K."/>
            <person name="Wedrychowicz H."/>
        </authorList>
    </citation>
    <scope>NUCLEOTIDE SEQUENCE [LARGE SCALE GENOMIC DNA]</scope>
    <source>
        <strain evidence="9 10">DSM 8605</strain>
    </source>
</reference>
<feature type="transmembrane region" description="Helical" evidence="5">
    <location>
        <begin position="121"/>
        <end position="141"/>
    </location>
</feature>